<feature type="active site" description="Proton donor" evidence="10 13">
    <location>
        <position position="709"/>
    </location>
</feature>
<sequence>MLSHNLGYPRVGSHRELKKASEQFWARKIDREELQKTARKIRHQNWETQKNAGLDLIPSNDFSLYDHVLDTSLMAGAIPERYHQLIDGKSNRELDLYYAMARGVQRDGLDIKAMEMTKWFDTNYHYLVPEFTKNQKFSRYSDKIILEFEDALHKGILTKPVLVGPVTYLLLGKEKEAGFERIDLLDNLLPIYISILKELASRGAEWVQLDEPALVLDLSDKDKLALRSAYAQIREALPKLKVLVTSYFGALEDNLATATSLNIDALHIDLTRGVETLPQILADQDFVNSTKKLSLGVVDGRNIWKNDFKKSLGFIKNAVEVLGENRVMIAPSSSLLHSPHDLELEKNEAVLTPEIKNWMAFAKQKLQEVVTLKRLATINWNDDQAFIANQQAVENRRNSPLIHKSAAKARVQNVKESDFERQNAFPIRQAIQLEKLKLPLFPSTTIGSFPQTDDVRQLRANLKKGTLSIEDYETRIKKEIVNSLRWQEKLGIDVLVHGEFERNDMVEYFGERLSGFVFTQNGWVQSYGSRCVKPPVIFGDVERPEAMTVKWSAFAQANSDKLVKGMLTGPVTILQWSFVRDDQPRKDTVFQIGLAIRDEVVELEKAGIKVIQIDEPAIREGLPLRKSAWKNYLKWAVDAFRLSAAGVADQTQIHTHMCYSEFNDIIGSIAAMDADVITIETSRSQMELLDAFAHFNYPNEIGPGVYDIHSPRVPTVDEMIVLLEKALKVIPARNLWVNPDCGLKTRKWPETEAALQNMITAANILRESVPALY</sequence>
<keyword evidence="9 10" id="KW-0486">Methionine biosynthesis</keyword>
<evidence type="ECO:0000256" key="2">
    <source>
        <dbReference type="ARBA" id="ARBA00004681"/>
    </source>
</evidence>
<proteinExistence type="inferred from homology"/>
<feature type="domain" description="Cobalamin-independent methionine synthase MetE C-terminal/archaeal" evidence="14">
    <location>
        <begin position="441"/>
        <end position="763"/>
    </location>
</feature>
<feature type="binding site" evidence="12">
    <location>
        <position position="680"/>
    </location>
    <ligand>
        <name>Zn(2+)</name>
        <dbReference type="ChEBI" id="CHEBI:29105"/>
        <label>1</label>
        <note>catalytic</note>
    </ligand>
</feature>
<feature type="binding site" evidence="10">
    <location>
        <position position="656"/>
    </location>
    <ligand>
        <name>Zn(2+)</name>
        <dbReference type="ChEBI" id="CHEBI:29105"/>
        <note>catalytic</note>
    </ligand>
</feature>
<dbReference type="CDD" id="cd03312">
    <property type="entry name" value="CIMS_N_terminal_like"/>
    <property type="match status" value="1"/>
</dbReference>
<protein>
    <recommendedName>
        <fullName evidence="10">5-methyltetrahydropteroyltriglutamate--homocysteine methyltransferase</fullName>
        <ecNumber evidence="10">2.1.1.14</ecNumber>
    </recommendedName>
    <alternativeName>
        <fullName evidence="10">Cobalamin-independent methionine synthase</fullName>
    </alternativeName>
    <alternativeName>
        <fullName evidence="10">Methionine synthase, vitamin-B12 independent isozyme</fullName>
    </alternativeName>
</protein>
<evidence type="ECO:0000313" key="17">
    <source>
        <dbReference type="Proteomes" id="UP001139700"/>
    </source>
</evidence>
<evidence type="ECO:0000256" key="13">
    <source>
        <dbReference type="PIRSR" id="PIRSR000382-3"/>
    </source>
</evidence>
<name>A0A9X1PF00_9BACT</name>
<dbReference type="Proteomes" id="UP001139700">
    <property type="component" value="Unassembled WGS sequence"/>
</dbReference>
<evidence type="ECO:0000256" key="9">
    <source>
        <dbReference type="ARBA" id="ARBA00023167"/>
    </source>
</evidence>
<dbReference type="GO" id="GO:0071265">
    <property type="term" value="P:L-methionine biosynthetic process"/>
    <property type="evidence" value="ECO:0007669"/>
    <property type="project" value="UniProtKB-ARBA"/>
</dbReference>
<dbReference type="PIRSF" id="PIRSF000382">
    <property type="entry name" value="MeTrfase_B12_ind"/>
    <property type="match status" value="1"/>
</dbReference>
<comment type="similarity">
    <text evidence="3 10">Belongs to the vitamin-B12 independent methionine synthase family.</text>
</comment>
<dbReference type="Pfam" id="PF01717">
    <property type="entry name" value="Meth_synt_2"/>
    <property type="match status" value="1"/>
</dbReference>
<evidence type="ECO:0000256" key="10">
    <source>
        <dbReference type="HAMAP-Rule" id="MF_00172"/>
    </source>
</evidence>
<feature type="binding site" evidence="10">
    <location>
        <begin position="15"/>
        <end position="18"/>
    </location>
    <ligand>
        <name>5-methyltetrahydropteroyltri-L-glutamate</name>
        <dbReference type="ChEBI" id="CHEBI:58207"/>
    </ligand>
</feature>
<keyword evidence="10" id="KW-0677">Repeat</keyword>
<dbReference type="FunFam" id="3.20.20.210:FF:000002">
    <property type="entry name" value="5-methyltetrahydropteroyltriglutamate--homocysteine methyltransferase"/>
    <property type="match status" value="1"/>
</dbReference>
<evidence type="ECO:0000256" key="11">
    <source>
        <dbReference type="PIRSR" id="PIRSR000382-1"/>
    </source>
</evidence>
<feature type="binding site" evidence="10 11">
    <location>
        <position position="614"/>
    </location>
    <ligand>
        <name>L-methionine</name>
        <dbReference type="ChEBI" id="CHEBI:57844"/>
    </ligand>
</feature>
<comment type="pathway">
    <text evidence="2 10">Amino-acid biosynthesis; L-methionine biosynthesis via de novo pathway; L-methionine from L-homocysteine (MetE route): step 1/1.</text>
</comment>
<dbReference type="NCBIfam" id="TIGR01371">
    <property type="entry name" value="met_syn_B12ind"/>
    <property type="match status" value="1"/>
</dbReference>
<evidence type="ECO:0000256" key="5">
    <source>
        <dbReference type="ARBA" id="ARBA00022605"/>
    </source>
</evidence>
<keyword evidence="8 10" id="KW-0862">Zinc</keyword>
<evidence type="ECO:0000259" key="15">
    <source>
        <dbReference type="Pfam" id="PF08267"/>
    </source>
</evidence>
<comment type="function">
    <text evidence="1 10">Catalyzes the transfer of a methyl group from 5-methyltetrahydrofolate to homocysteine resulting in methionine formation.</text>
</comment>
<keyword evidence="5 10" id="KW-0028">Amino-acid biosynthesis</keyword>
<comment type="cofactor">
    <cofactor evidence="10">
        <name>Zn(2+)</name>
        <dbReference type="ChEBI" id="CHEBI:29105"/>
    </cofactor>
    <text evidence="10">Binds 1 zinc ion per subunit.</text>
</comment>
<feature type="binding site" evidence="10 11">
    <location>
        <begin position="446"/>
        <end position="448"/>
    </location>
    <ligand>
        <name>L-homocysteine</name>
        <dbReference type="ChEBI" id="CHEBI:58199"/>
    </ligand>
</feature>
<feature type="binding site" evidence="10">
    <location>
        <position position="658"/>
    </location>
    <ligand>
        <name>Zn(2+)</name>
        <dbReference type="ChEBI" id="CHEBI:29105"/>
        <note>catalytic</note>
    </ligand>
</feature>
<dbReference type="CDD" id="cd03311">
    <property type="entry name" value="CIMS_C_terminal_like"/>
    <property type="match status" value="1"/>
</dbReference>
<evidence type="ECO:0000256" key="3">
    <source>
        <dbReference type="ARBA" id="ARBA00009553"/>
    </source>
</evidence>
<feature type="binding site" evidence="12">
    <location>
        <position position="658"/>
    </location>
    <ligand>
        <name>Zn(2+)</name>
        <dbReference type="ChEBI" id="CHEBI:29105"/>
        <label>2</label>
    </ligand>
</feature>
<gene>
    <name evidence="10 16" type="primary">metE</name>
    <name evidence="16" type="ORF">LXM24_24820</name>
</gene>
<dbReference type="PANTHER" id="PTHR30519">
    <property type="entry name" value="5-METHYLTETRAHYDROPTEROYLTRIGLUTAMATE--HOMOCYSTEINE METHYLTRANSFERASE"/>
    <property type="match status" value="1"/>
</dbReference>
<comment type="cofactor">
    <cofactor evidence="12">
        <name>Zn(2+)</name>
        <dbReference type="ChEBI" id="CHEBI:29105"/>
    </cofactor>
    <text evidence="12">Binds 2 Zn(2+) ions per subunit.</text>
</comment>
<evidence type="ECO:0000256" key="1">
    <source>
        <dbReference type="ARBA" id="ARBA00002777"/>
    </source>
</evidence>
<feature type="binding site" evidence="12">
    <location>
        <position position="741"/>
    </location>
    <ligand>
        <name>Zn(2+)</name>
        <dbReference type="ChEBI" id="CHEBI:29105"/>
        <label>1</label>
        <note>catalytic</note>
    </ligand>
</feature>
<comment type="caution">
    <text evidence="16">The sequence shown here is derived from an EMBL/GenBank/DDBJ whole genome shotgun (WGS) entry which is preliminary data.</text>
</comment>
<dbReference type="GO" id="GO:0008270">
    <property type="term" value="F:zinc ion binding"/>
    <property type="evidence" value="ECO:0007669"/>
    <property type="project" value="InterPro"/>
</dbReference>
<feature type="binding site" evidence="10 11">
    <location>
        <position position="576"/>
    </location>
    <ligand>
        <name>5-methyltetrahydropteroyltri-L-glutamate</name>
        <dbReference type="ChEBI" id="CHEBI:58207"/>
    </ligand>
</feature>
<dbReference type="EMBL" id="JAJTTA010000006">
    <property type="protein sequence ID" value="MCF0043352.1"/>
    <property type="molecule type" value="Genomic_DNA"/>
</dbReference>
<reference evidence="16" key="1">
    <citation type="submission" date="2021-12" db="EMBL/GenBank/DDBJ databases">
        <title>Novel species in genus Dyadobacter.</title>
        <authorList>
            <person name="Ma C."/>
        </authorList>
    </citation>
    <scope>NUCLEOTIDE SEQUENCE</scope>
    <source>
        <strain evidence="16">CY399</strain>
    </source>
</reference>
<dbReference type="AlphaFoldDB" id="A0A9X1PF00"/>
<feature type="binding site" evidence="10 11">
    <location>
        <begin position="530"/>
        <end position="531"/>
    </location>
    <ligand>
        <name>5-methyltetrahydropteroyltri-L-glutamate</name>
        <dbReference type="ChEBI" id="CHEBI:58207"/>
    </ligand>
</feature>
<dbReference type="HAMAP" id="MF_00172">
    <property type="entry name" value="Meth_synth"/>
    <property type="match status" value="1"/>
</dbReference>
<dbReference type="NCBIfam" id="NF003556">
    <property type="entry name" value="PRK05222.1"/>
    <property type="match status" value="1"/>
</dbReference>
<keyword evidence="7 10" id="KW-0479">Metal-binding</keyword>
<evidence type="ECO:0000259" key="14">
    <source>
        <dbReference type="Pfam" id="PF01717"/>
    </source>
</evidence>
<dbReference type="Pfam" id="PF08267">
    <property type="entry name" value="Meth_synt_1"/>
    <property type="match status" value="1"/>
</dbReference>
<organism evidence="16 17">
    <name type="scientific">Dyadobacter fanqingshengii</name>
    <dbReference type="NCBI Taxonomy" id="2906443"/>
    <lineage>
        <taxon>Bacteria</taxon>
        <taxon>Pseudomonadati</taxon>
        <taxon>Bacteroidota</taxon>
        <taxon>Cytophagia</taxon>
        <taxon>Cytophagales</taxon>
        <taxon>Spirosomataceae</taxon>
        <taxon>Dyadobacter</taxon>
    </lineage>
</organism>
<dbReference type="InterPro" id="IPR002629">
    <property type="entry name" value="Met_Synth_C/arc"/>
</dbReference>
<feature type="domain" description="Cobalamin-independent methionine synthase MetE N-terminal" evidence="15">
    <location>
        <begin position="3"/>
        <end position="320"/>
    </location>
</feature>
<feature type="binding site" evidence="11">
    <location>
        <position position="18"/>
    </location>
    <ligand>
        <name>5-methyltetrahydropteroyltri-L-glutamate</name>
        <dbReference type="ChEBI" id="CHEBI:58207"/>
    </ligand>
</feature>
<evidence type="ECO:0000256" key="8">
    <source>
        <dbReference type="ARBA" id="ARBA00022833"/>
    </source>
</evidence>
<dbReference type="InterPro" id="IPR013215">
    <property type="entry name" value="Cbl-indep_Met_Synth_N"/>
</dbReference>
<feature type="binding site" evidence="10 11">
    <location>
        <position position="499"/>
    </location>
    <ligand>
        <name>L-methionine</name>
        <dbReference type="ChEBI" id="CHEBI:57844"/>
    </ligand>
</feature>
<feature type="binding site" evidence="10 11">
    <location>
        <begin position="446"/>
        <end position="448"/>
    </location>
    <ligand>
        <name>L-methionine</name>
        <dbReference type="ChEBI" id="CHEBI:57844"/>
    </ligand>
</feature>
<dbReference type="RefSeq" id="WP_234616108.1">
    <property type="nucleotide sequence ID" value="NZ_CP098806.1"/>
</dbReference>
<feature type="binding site" evidence="10">
    <location>
        <position position="680"/>
    </location>
    <ligand>
        <name>Zn(2+)</name>
        <dbReference type="ChEBI" id="CHEBI:29105"/>
        <note>catalytic</note>
    </ligand>
</feature>
<feature type="binding site" evidence="10">
    <location>
        <position position="118"/>
    </location>
    <ligand>
        <name>5-methyltetrahydropteroyltri-L-glutamate</name>
        <dbReference type="ChEBI" id="CHEBI:58207"/>
    </ligand>
</feature>
<dbReference type="SUPFAM" id="SSF51726">
    <property type="entry name" value="UROD/MetE-like"/>
    <property type="match status" value="2"/>
</dbReference>
<feature type="binding site" evidence="10">
    <location>
        <position position="741"/>
    </location>
    <ligand>
        <name>Zn(2+)</name>
        <dbReference type="ChEBI" id="CHEBI:29105"/>
        <note>catalytic</note>
    </ligand>
</feature>
<dbReference type="GO" id="GO:0003871">
    <property type="term" value="F:5-methyltetrahydropteroyltriglutamate-homocysteine S-methyltransferase activity"/>
    <property type="evidence" value="ECO:0007669"/>
    <property type="project" value="UniProtKB-UniRule"/>
</dbReference>
<evidence type="ECO:0000313" key="16">
    <source>
        <dbReference type="EMBL" id="MCF0043352.1"/>
    </source>
</evidence>
<evidence type="ECO:0000256" key="6">
    <source>
        <dbReference type="ARBA" id="ARBA00022679"/>
    </source>
</evidence>
<keyword evidence="4 10" id="KW-0489">Methyltransferase</keyword>
<feature type="binding site" evidence="10">
    <location>
        <position position="620"/>
    </location>
    <ligand>
        <name>5-methyltetrahydropteroyltri-L-glutamate</name>
        <dbReference type="ChEBI" id="CHEBI:58207"/>
    </ligand>
</feature>
<evidence type="ECO:0000256" key="12">
    <source>
        <dbReference type="PIRSR" id="PIRSR000382-2"/>
    </source>
</evidence>
<feature type="binding site" evidence="10 11">
    <location>
        <position position="614"/>
    </location>
    <ligand>
        <name>L-homocysteine</name>
        <dbReference type="ChEBI" id="CHEBI:58199"/>
    </ligand>
</feature>
<accession>A0A9X1PF00</accession>
<feature type="binding site" evidence="11">
    <location>
        <position position="123"/>
    </location>
    <ligand>
        <name>5-methyltetrahydropteroyltri-L-glutamate</name>
        <dbReference type="ChEBI" id="CHEBI:58207"/>
    </ligand>
</feature>
<dbReference type="FunFam" id="3.20.20.210:FF:000003">
    <property type="entry name" value="5-methyltetrahydropteroyltriglutamate--homocysteine methyltransferase"/>
    <property type="match status" value="1"/>
</dbReference>
<keyword evidence="17" id="KW-1185">Reference proteome</keyword>
<evidence type="ECO:0000256" key="7">
    <source>
        <dbReference type="ARBA" id="ARBA00022723"/>
    </source>
</evidence>
<dbReference type="EC" id="2.1.1.14" evidence="10"/>
<dbReference type="Gene3D" id="3.20.20.210">
    <property type="match status" value="2"/>
</dbReference>
<keyword evidence="6 10" id="KW-0808">Transferase</keyword>
<dbReference type="InterPro" id="IPR038071">
    <property type="entry name" value="UROD/MetE-like_sf"/>
</dbReference>
<dbReference type="GO" id="GO:0032259">
    <property type="term" value="P:methylation"/>
    <property type="evidence" value="ECO:0007669"/>
    <property type="project" value="UniProtKB-KW"/>
</dbReference>
<dbReference type="InterPro" id="IPR006276">
    <property type="entry name" value="Cobalamin-indep_Met_synthase"/>
</dbReference>
<comment type="catalytic activity">
    <reaction evidence="10">
        <text>5-methyltetrahydropteroyltri-L-glutamate + L-homocysteine = tetrahydropteroyltri-L-glutamate + L-methionine</text>
        <dbReference type="Rhea" id="RHEA:21196"/>
        <dbReference type="ChEBI" id="CHEBI:57844"/>
        <dbReference type="ChEBI" id="CHEBI:58140"/>
        <dbReference type="ChEBI" id="CHEBI:58199"/>
        <dbReference type="ChEBI" id="CHEBI:58207"/>
        <dbReference type="EC" id="2.1.1.14"/>
    </reaction>
</comment>
<evidence type="ECO:0000256" key="4">
    <source>
        <dbReference type="ARBA" id="ARBA00022603"/>
    </source>
</evidence>
<feature type="binding site" evidence="10">
    <location>
        <position position="499"/>
    </location>
    <ligand>
        <name>L-homocysteine</name>
        <dbReference type="ChEBI" id="CHEBI:58199"/>
    </ligand>
</feature>
<feature type="binding site" evidence="12">
    <location>
        <position position="656"/>
    </location>
    <ligand>
        <name>Zn(2+)</name>
        <dbReference type="ChEBI" id="CHEBI:29105"/>
        <label>1</label>
        <note>catalytic</note>
    </ligand>
</feature>